<keyword evidence="3" id="KW-1185">Reference proteome</keyword>
<reference evidence="2 3" key="1">
    <citation type="journal article" date="2021" name="Nat. Plants">
        <title>The Taxus genome provides insights into paclitaxel biosynthesis.</title>
        <authorList>
            <person name="Xiong X."/>
            <person name="Gou J."/>
            <person name="Liao Q."/>
            <person name="Li Y."/>
            <person name="Zhou Q."/>
            <person name="Bi G."/>
            <person name="Li C."/>
            <person name="Du R."/>
            <person name="Wang X."/>
            <person name="Sun T."/>
            <person name="Guo L."/>
            <person name="Liang H."/>
            <person name="Lu P."/>
            <person name="Wu Y."/>
            <person name="Zhang Z."/>
            <person name="Ro D.K."/>
            <person name="Shang Y."/>
            <person name="Huang S."/>
            <person name="Yan J."/>
        </authorList>
    </citation>
    <scope>NUCLEOTIDE SEQUENCE [LARGE SCALE GENOMIC DNA]</scope>
    <source>
        <strain evidence="2">Ta-2019</strain>
    </source>
</reference>
<dbReference type="SUPFAM" id="SSF54427">
    <property type="entry name" value="NTF2-like"/>
    <property type="match status" value="1"/>
</dbReference>
<protein>
    <recommendedName>
        <fullName evidence="4">SnoaL-like domain-containing protein</fullName>
    </recommendedName>
</protein>
<evidence type="ECO:0008006" key="4">
    <source>
        <dbReference type="Google" id="ProtNLM"/>
    </source>
</evidence>
<dbReference type="AlphaFoldDB" id="A0AA38G616"/>
<evidence type="ECO:0000313" key="3">
    <source>
        <dbReference type="Proteomes" id="UP000824469"/>
    </source>
</evidence>
<accession>A0AA38G616</accession>
<dbReference type="EMBL" id="JAHRHJ020000004">
    <property type="protein sequence ID" value="KAH9317424.1"/>
    <property type="molecule type" value="Genomic_DNA"/>
</dbReference>
<proteinExistence type="predicted"/>
<sequence length="224" mass="24881">MLHVSLPSPTSILNPPFRQFRVSVLLLKKNNIMAQTVNDKVGAKEKPSEDNTNKGQEGNDHEKQLGTLSRNIIPHILNLYGCSAKARDFEIYAPNATFEDPFMSANGLKQIKSAFYSLSKILSEGKMVEYSVQENETSPGCGEILIDNKQHYKVIGKTIDLTSLIALQVEHGKIIRHEDRWGKVALKNRHTVSVPLVGRVAEGLRKCTGLITHLMMGFGKDPTS</sequence>
<organism evidence="2 3">
    <name type="scientific">Taxus chinensis</name>
    <name type="common">Chinese yew</name>
    <name type="synonym">Taxus wallichiana var. chinensis</name>
    <dbReference type="NCBI Taxonomy" id="29808"/>
    <lineage>
        <taxon>Eukaryota</taxon>
        <taxon>Viridiplantae</taxon>
        <taxon>Streptophyta</taxon>
        <taxon>Embryophyta</taxon>
        <taxon>Tracheophyta</taxon>
        <taxon>Spermatophyta</taxon>
        <taxon>Pinopsida</taxon>
        <taxon>Pinidae</taxon>
        <taxon>Conifers II</taxon>
        <taxon>Cupressales</taxon>
        <taxon>Taxaceae</taxon>
        <taxon>Taxus</taxon>
    </lineage>
</organism>
<name>A0AA38G616_TAXCH</name>
<comment type="caution">
    <text evidence="2">The sequence shown here is derived from an EMBL/GenBank/DDBJ whole genome shotgun (WGS) entry which is preliminary data.</text>
</comment>
<feature type="region of interest" description="Disordered" evidence="1">
    <location>
        <begin position="38"/>
        <end position="65"/>
    </location>
</feature>
<dbReference type="OMA" id="WWDKKPI"/>
<dbReference type="InterPro" id="IPR032710">
    <property type="entry name" value="NTF2-like_dom_sf"/>
</dbReference>
<evidence type="ECO:0000313" key="2">
    <source>
        <dbReference type="EMBL" id="KAH9317424.1"/>
    </source>
</evidence>
<dbReference type="PANTHER" id="PTHR34213">
    <property type="entry name" value="NUCLEAR TRANSPORT FACTOR 2 (NTF2) FAMILY PROTEIN"/>
    <property type="match status" value="1"/>
</dbReference>
<gene>
    <name evidence="2" type="ORF">KI387_019193</name>
</gene>
<dbReference type="PANTHER" id="PTHR34213:SF2">
    <property type="entry name" value="NUCLEAR TRANSPORT FACTOR 2 (NTF2) FAMILY PROTEIN"/>
    <property type="match status" value="1"/>
</dbReference>
<dbReference type="Proteomes" id="UP000824469">
    <property type="component" value="Unassembled WGS sequence"/>
</dbReference>
<evidence type="ECO:0000256" key="1">
    <source>
        <dbReference type="SAM" id="MobiDB-lite"/>
    </source>
</evidence>
<feature type="compositionally biased region" description="Basic and acidic residues" evidence="1">
    <location>
        <begin position="41"/>
        <end position="64"/>
    </location>
</feature>